<dbReference type="Pfam" id="PF22483">
    <property type="entry name" value="Mu-transpos_C_2"/>
    <property type="match status" value="1"/>
</dbReference>
<dbReference type="InterPro" id="IPR054353">
    <property type="entry name" value="IstA-like_C"/>
</dbReference>
<dbReference type="Proteomes" id="UP000697330">
    <property type="component" value="Unassembled WGS sequence"/>
</dbReference>
<feature type="region of interest" description="Disordered" evidence="1">
    <location>
        <begin position="83"/>
        <end position="129"/>
    </location>
</feature>
<evidence type="ECO:0000313" key="3">
    <source>
        <dbReference type="EMBL" id="HJF45498.1"/>
    </source>
</evidence>
<sequence>MPHRLVGRTVDVRLGAATVAVLDGGEVVAEHRRLRGRRGQYSTDPARMPPAHLEAQSLWTRAWLERRAGEVGPETKRLVAAVLDATRSRRRATSRAPTYSRSRAGAAQPSSRPRAPASTSWAAPRPTRA</sequence>
<dbReference type="AlphaFoldDB" id="A0A921GG60"/>
<accession>A0A921GG60</accession>
<reference evidence="3" key="1">
    <citation type="journal article" date="2021" name="PeerJ">
        <title>Extensive microbial diversity within the chicken gut microbiome revealed by metagenomics and culture.</title>
        <authorList>
            <person name="Gilroy R."/>
            <person name="Ravi A."/>
            <person name="Getino M."/>
            <person name="Pursley I."/>
            <person name="Horton D.L."/>
            <person name="Alikhan N.F."/>
            <person name="Baker D."/>
            <person name="Gharbi K."/>
            <person name="Hall N."/>
            <person name="Watson M."/>
            <person name="Adriaenssens E.M."/>
            <person name="Foster-Nyarko E."/>
            <person name="Jarju S."/>
            <person name="Secka A."/>
            <person name="Antonio M."/>
            <person name="Oren A."/>
            <person name="Chaudhuri R.R."/>
            <person name="La Ragione R."/>
            <person name="Hildebrand F."/>
            <person name="Pallen M.J."/>
        </authorList>
    </citation>
    <scope>NUCLEOTIDE SEQUENCE</scope>
    <source>
        <strain evidence="3">CHK124-7917</strain>
    </source>
</reference>
<feature type="compositionally biased region" description="Low complexity" evidence="1">
    <location>
        <begin position="94"/>
        <end position="129"/>
    </location>
</feature>
<evidence type="ECO:0000313" key="4">
    <source>
        <dbReference type="Proteomes" id="UP000697330"/>
    </source>
</evidence>
<proteinExistence type="predicted"/>
<evidence type="ECO:0000256" key="1">
    <source>
        <dbReference type="SAM" id="MobiDB-lite"/>
    </source>
</evidence>
<protein>
    <recommendedName>
        <fullName evidence="2">Transposase for insertion sequence element IS21-like C-terminal domain-containing protein</fullName>
    </recommendedName>
</protein>
<evidence type="ECO:0000259" key="2">
    <source>
        <dbReference type="Pfam" id="PF22483"/>
    </source>
</evidence>
<name>A0A921GG60_9ACTN</name>
<feature type="domain" description="Transposase for insertion sequence element IS21-like C-terminal" evidence="2">
    <location>
        <begin position="2"/>
        <end position="43"/>
    </location>
</feature>
<dbReference type="EMBL" id="DYWQ01000098">
    <property type="protein sequence ID" value="HJF45498.1"/>
    <property type="molecule type" value="Genomic_DNA"/>
</dbReference>
<organism evidence="3 4">
    <name type="scientific">Thermophilibacter provencensis</name>
    <dbReference type="NCBI Taxonomy" id="1852386"/>
    <lineage>
        <taxon>Bacteria</taxon>
        <taxon>Bacillati</taxon>
        <taxon>Actinomycetota</taxon>
        <taxon>Coriobacteriia</taxon>
        <taxon>Coriobacteriales</taxon>
        <taxon>Atopobiaceae</taxon>
        <taxon>Thermophilibacter</taxon>
    </lineage>
</organism>
<reference evidence="3" key="2">
    <citation type="submission" date="2021-09" db="EMBL/GenBank/DDBJ databases">
        <authorList>
            <person name="Gilroy R."/>
        </authorList>
    </citation>
    <scope>NUCLEOTIDE SEQUENCE</scope>
    <source>
        <strain evidence="3">CHK124-7917</strain>
    </source>
</reference>
<comment type="caution">
    <text evidence="3">The sequence shown here is derived from an EMBL/GenBank/DDBJ whole genome shotgun (WGS) entry which is preliminary data.</text>
</comment>
<gene>
    <name evidence="3" type="ORF">K8U72_06925</name>
</gene>